<dbReference type="AlphaFoldDB" id="A0A506TZB3"/>
<dbReference type="PROSITE" id="PS51118">
    <property type="entry name" value="HTH_HXLR"/>
    <property type="match status" value="1"/>
</dbReference>
<dbReference type="SUPFAM" id="SSF46785">
    <property type="entry name" value="Winged helix' DNA-binding domain"/>
    <property type="match status" value="1"/>
</dbReference>
<dbReference type="PANTHER" id="PTHR33204">
    <property type="entry name" value="TRANSCRIPTIONAL REGULATOR, MARR FAMILY"/>
    <property type="match status" value="1"/>
</dbReference>
<organism evidence="5 6">
    <name type="scientific">Martelella alba</name>
    <dbReference type="NCBI Taxonomy" id="2590451"/>
    <lineage>
        <taxon>Bacteria</taxon>
        <taxon>Pseudomonadati</taxon>
        <taxon>Pseudomonadota</taxon>
        <taxon>Alphaproteobacteria</taxon>
        <taxon>Hyphomicrobiales</taxon>
        <taxon>Aurantimonadaceae</taxon>
        <taxon>Martelella</taxon>
    </lineage>
</organism>
<proteinExistence type="predicted"/>
<dbReference type="PANTHER" id="PTHR33204:SF39">
    <property type="entry name" value="TRANSCRIPTIONAL REGULATORY PROTEIN"/>
    <property type="match status" value="1"/>
</dbReference>
<dbReference type="RefSeq" id="WP_141151176.1">
    <property type="nucleotide sequence ID" value="NZ_VHLG01000025.1"/>
</dbReference>
<evidence type="ECO:0000256" key="1">
    <source>
        <dbReference type="ARBA" id="ARBA00023015"/>
    </source>
</evidence>
<dbReference type="GO" id="GO:0003677">
    <property type="term" value="F:DNA binding"/>
    <property type="evidence" value="ECO:0007669"/>
    <property type="project" value="UniProtKB-KW"/>
</dbReference>
<sequence length="134" mass="15065">MPNVGRKPQVLLDLGEHGQARCLSNAEILERIGNKWTILVIGGLTEGPVRFNALLRSIDGISHRMLTRTLRGLQKDGLVERRAYPTVPPHVEYELTERGCSLIEPLRALVVWASINRDDIARTRANYVDPGDMR</sequence>
<dbReference type="InterPro" id="IPR036388">
    <property type="entry name" value="WH-like_DNA-bd_sf"/>
</dbReference>
<evidence type="ECO:0000256" key="3">
    <source>
        <dbReference type="ARBA" id="ARBA00023163"/>
    </source>
</evidence>
<keyword evidence="6" id="KW-1185">Reference proteome</keyword>
<dbReference type="Pfam" id="PF01638">
    <property type="entry name" value="HxlR"/>
    <property type="match status" value="1"/>
</dbReference>
<accession>A0A506TZB3</accession>
<evidence type="ECO:0000313" key="5">
    <source>
        <dbReference type="EMBL" id="TPW26646.1"/>
    </source>
</evidence>
<keyword evidence="3" id="KW-0804">Transcription</keyword>
<evidence type="ECO:0000313" key="6">
    <source>
        <dbReference type="Proteomes" id="UP000318801"/>
    </source>
</evidence>
<dbReference type="Gene3D" id="1.10.10.10">
    <property type="entry name" value="Winged helix-like DNA-binding domain superfamily/Winged helix DNA-binding domain"/>
    <property type="match status" value="1"/>
</dbReference>
<dbReference type="InterPro" id="IPR002577">
    <property type="entry name" value="HTH_HxlR"/>
</dbReference>
<keyword evidence="1" id="KW-0805">Transcription regulation</keyword>
<comment type="caution">
    <text evidence="5">The sequence shown here is derived from an EMBL/GenBank/DDBJ whole genome shotgun (WGS) entry which is preliminary data.</text>
</comment>
<dbReference type="InterPro" id="IPR036390">
    <property type="entry name" value="WH_DNA-bd_sf"/>
</dbReference>
<name>A0A506TZB3_9HYPH</name>
<keyword evidence="2" id="KW-0238">DNA-binding</keyword>
<dbReference type="EMBL" id="VHLG01000025">
    <property type="protein sequence ID" value="TPW26646.1"/>
    <property type="molecule type" value="Genomic_DNA"/>
</dbReference>
<reference evidence="5 6" key="1">
    <citation type="submission" date="2019-06" db="EMBL/GenBank/DDBJ databases">
        <authorList>
            <person name="Li M."/>
        </authorList>
    </citation>
    <scope>NUCLEOTIDE SEQUENCE [LARGE SCALE GENOMIC DNA]</scope>
    <source>
        <strain evidence="5 6">BGMRC2036</strain>
    </source>
</reference>
<feature type="domain" description="HTH hxlR-type" evidence="4">
    <location>
        <begin position="22"/>
        <end position="121"/>
    </location>
</feature>
<evidence type="ECO:0000259" key="4">
    <source>
        <dbReference type="PROSITE" id="PS51118"/>
    </source>
</evidence>
<protein>
    <submittedName>
        <fullName evidence="5">Helix-turn-helix transcriptional regulator</fullName>
    </submittedName>
</protein>
<evidence type="ECO:0000256" key="2">
    <source>
        <dbReference type="ARBA" id="ARBA00023125"/>
    </source>
</evidence>
<dbReference type="Proteomes" id="UP000318801">
    <property type="component" value="Unassembled WGS sequence"/>
</dbReference>
<dbReference type="OrthoDB" id="9800350at2"/>
<gene>
    <name evidence="5" type="ORF">FJU08_21905</name>
</gene>